<dbReference type="EMBL" id="AEYP01078084">
    <property type="status" value="NOT_ANNOTATED_CDS"/>
    <property type="molecule type" value="Genomic_DNA"/>
</dbReference>
<dbReference type="Ensembl" id="ENSMPUT00000005378.1">
    <property type="protein sequence ID" value="ENSMPUP00000005290.1"/>
    <property type="gene ID" value="ENSMPUG00000005328.1"/>
</dbReference>
<protein>
    <submittedName>
        <fullName evidence="2">Uncharacterized protein</fullName>
    </submittedName>
</protein>
<dbReference type="HOGENOM" id="CLU_2139198_0_0_1"/>
<evidence type="ECO:0000313" key="2">
    <source>
        <dbReference type="Ensembl" id="ENSMPUP00000005290.1"/>
    </source>
</evidence>
<dbReference type="AlphaFoldDB" id="M3Y1T9"/>
<keyword evidence="1" id="KW-1133">Transmembrane helix</keyword>
<dbReference type="EMBL" id="AEYP01078085">
    <property type="status" value="NOT_ANNOTATED_CDS"/>
    <property type="molecule type" value="Genomic_DNA"/>
</dbReference>
<evidence type="ECO:0000256" key="1">
    <source>
        <dbReference type="SAM" id="Phobius"/>
    </source>
</evidence>
<name>M3Y1T9_MUSPF</name>
<dbReference type="EMBL" id="AEYP01078086">
    <property type="status" value="NOT_ANNOTATED_CDS"/>
    <property type="molecule type" value="Genomic_DNA"/>
</dbReference>
<dbReference type="EMBL" id="AEYP01078083">
    <property type="status" value="NOT_ANNOTATED_CDS"/>
    <property type="molecule type" value="Genomic_DNA"/>
</dbReference>
<dbReference type="InParanoid" id="M3Y1T9"/>
<feature type="transmembrane region" description="Helical" evidence="1">
    <location>
        <begin position="7"/>
        <end position="35"/>
    </location>
</feature>
<proteinExistence type="predicted"/>
<sequence length="113" mass="13364">SIFHLFLFLNFFSFFFTLFYFYFFLNFLFFINIYFYPQGYRSVNHQVTHFTALTKAHTLPNVHNPTPFSQTPSPQQPSVCFVRLRVTYGLSPSQSHFLIGLFVLWVLSLLSSL</sequence>
<keyword evidence="1" id="KW-0472">Membrane</keyword>
<keyword evidence="1" id="KW-0812">Transmembrane</keyword>
<reference evidence="2" key="1">
    <citation type="submission" date="2024-06" db="UniProtKB">
        <authorList>
            <consortium name="Ensembl"/>
        </authorList>
    </citation>
    <scope>IDENTIFICATION</scope>
</reference>
<accession>M3Y1T9</accession>
<organism evidence="2">
    <name type="scientific">Mustela putorius furo</name>
    <name type="common">European domestic ferret</name>
    <name type="synonym">Mustela furo</name>
    <dbReference type="NCBI Taxonomy" id="9669"/>
    <lineage>
        <taxon>Eukaryota</taxon>
        <taxon>Metazoa</taxon>
        <taxon>Chordata</taxon>
        <taxon>Craniata</taxon>
        <taxon>Vertebrata</taxon>
        <taxon>Euteleostomi</taxon>
        <taxon>Mammalia</taxon>
        <taxon>Eutheria</taxon>
        <taxon>Laurasiatheria</taxon>
        <taxon>Carnivora</taxon>
        <taxon>Caniformia</taxon>
        <taxon>Musteloidea</taxon>
        <taxon>Mustelidae</taxon>
        <taxon>Mustelinae</taxon>
        <taxon>Mustela</taxon>
    </lineage>
</organism>
<dbReference type="EMBL" id="AEYP01078082">
    <property type="status" value="NOT_ANNOTATED_CDS"/>
    <property type="molecule type" value="Genomic_DNA"/>
</dbReference>